<organism evidence="4 5">
    <name type="scientific">Phrynosoma platyrhinos</name>
    <name type="common">Desert horned lizard</name>
    <dbReference type="NCBI Taxonomy" id="52577"/>
    <lineage>
        <taxon>Eukaryota</taxon>
        <taxon>Metazoa</taxon>
        <taxon>Chordata</taxon>
        <taxon>Craniata</taxon>
        <taxon>Vertebrata</taxon>
        <taxon>Euteleostomi</taxon>
        <taxon>Lepidosauria</taxon>
        <taxon>Squamata</taxon>
        <taxon>Bifurcata</taxon>
        <taxon>Unidentata</taxon>
        <taxon>Episquamata</taxon>
        <taxon>Toxicofera</taxon>
        <taxon>Iguania</taxon>
        <taxon>Phrynosomatidae</taxon>
        <taxon>Phrynosomatinae</taxon>
        <taxon>Phrynosoma</taxon>
    </lineage>
</organism>
<dbReference type="CDD" id="cd01450">
    <property type="entry name" value="vWFA_subfamily_ECM"/>
    <property type="match status" value="1"/>
</dbReference>
<dbReference type="Proteomes" id="UP000826234">
    <property type="component" value="Unassembled WGS sequence"/>
</dbReference>
<feature type="domain" description="VWFA" evidence="3">
    <location>
        <begin position="724"/>
        <end position="895"/>
    </location>
</feature>
<feature type="domain" description="VWFA" evidence="3">
    <location>
        <begin position="424"/>
        <end position="591"/>
    </location>
</feature>
<comment type="caution">
    <text evidence="4">The sequence shown here is derived from an EMBL/GenBank/DDBJ whole genome shotgun (WGS) entry which is preliminary data.</text>
</comment>
<dbReference type="Pfam" id="PF01391">
    <property type="entry name" value="Collagen"/>
    <property type="match status" value="2"/>
</dbReference>
<dbReference type="Pfam" id="PF00092">
    <property type="entry name" value="VWA"/>
    <property type="match status" value="5"/>
</dbReference>
<name>A0ABQ7TC12_PHRPL</name>
<feature type="domain" description="VWFA" evidence="3">
    <location>
        <begin position="607"/>
        <end position="717"/>
    </location>
</feature>
<feature type="region of interest" description="Disordered" evidence="2">
    <location>
        <begin position="1215"/>
        <end position="1375"/>
    </location>
</feature>
<evidence type="ECO:0000259" key="3">
    <source>
        <dbReference type="PROSITE" id="PS50234"/>
    </source>
</evidence>
<feature type="compositionally biased region" description="Basic and acidic residues" evidence="2">
    <location>
        <begin position="1242"/>
        <end position="1255"/>
    </location>
</feature>
<feature type="compositionally biased region" description="Low complexity" evidence="2">
    <location>
        <begin position="1303"/>
        <end position="1315"/>
    </location>
</feature>
<dbReference type="Gene3D" id="3.40.50.410">
    <property type="entry name" value="von Willebrand factor, type A domain"/>
    <property type="match status" value="5"/>
</dbReference>
<reference evidence="4 5" key="1">
    <citation type="journal article" date="2022" name="Gigascience">
        <title>A chromosome-level genome assembly and annotation of the desert horned lizard, Phrynosoma platyrhinos, provides insight into chromosomal rearrangements among reptiles.</title>
        <authorList>
            <person name="Koochekian N."/>
            <person name="Ascanio A."/>
            <person name="Farleigh K."/>
            <person name="Card D.C."/>
            <person name="Schield D.R."/>
            <person name="Castoe T.A."/>
            <person name="Jezkova T."/>
        </authorList>
    </citation>
    <scope>NUCLEOTIDE SEQUENCE [LARGE SCALE GENOMIC DNA]</scope>
    <source>
        <strain evidence="4">NK-2021</strain>
    </source>
</reference>
<evidence type="ECO:0000256" key="1">
    <source>
        <dbReference type="ARBA" id="ARBA00022889"/>
    </source>
</evidence>
<sequence>MFFKKNPLSFLLAFTKQYADIVFLVDSSETMGSSNSEEVKKFIAQIIEKLDVGRNKYQIGFAQYSGKGQVEFLLNTYETKEDVLNHIRSNITFMGGPLQTGEALKFLQETYFIEESGSRFKQGTPQFSVVVISAKSEDDVKEAAKVLKDTGIKVVTVGILNSDLEEMETVSTSSLVYQVNDTQNLNQLHKSILDIFEAPVQQQYDVAVDTEVPAVCSSASVADIAFLVDESSSIGHRNFHLIRTFLLMIISALDISRDNVRVALVLYSDKPRLEFSLDTFEEKSEVLNYLTKLPYRGGKTRTGAAIDFLREKVFIKKKGSRKGEGVQQLAVVITDGQSLDNFTEPASNLRRRGVTVYAVGIQNTSSIGQLYKIASHPPRKHVTNLESFLQLSNIEWIIKKRLCNEIVSQTFAVPVRCKETEEADIYFLIDGSGSINPDDFRDMKVFMNELIDMFQVGTDRVRFGVVQYGSNPKTEFEINQYNTVAQLKEAIKVIKQLGGGTQTGDALTYMQSLFKKAVRDHVPQFLIIITDGKSQDPVTKAAEELREGGIVIYAIGVKSAVQKELEDIAGTKDRMFFVNDFDSLKLIKHDIARDICSPEACKNLKADIILLIDSSKSMDQVQFDHIKQFIELIVNRSDIGAEKVQIGLLQFSSDPKEEFPLNRYNNKANLRKAISLMRQMKKGRKIGKALDFASPYFDMSKGGRPGVKQYLIMVTDACGTQEADLVFLIDGSRSISVRNFSAMKAFMKEIVDSLVIAQDKVRIGVAQFSKDPRKEFYLNELYNDIAIKEKIDKIAQLKTTTFTGKALRFVKSFFEPANGGRKNTGVLQSLIVITDGKSNDSVDEAAIDLRNDGIQVFAIGIGTPNLFELLRIAGDARRVYVVENFEGLQTIKRKIVTEICEPGDLPSQECNIDISVGVDISERTGSPSAFRLKQKMQTYLPWLMQQMGPMINVSCSLAFPITIRFRYQVFARNGKSLFDSDFEPYNDEIIKKFLAVQTMEDTYLNIGFLESFWDKSLSLASAKVKVLLIFTDGPDDSVEMLKTTVDVLRRKARQIQNIPSLESEVIGFNTFCFSGLDAFLMIGLENFQEFHELQEIEFGRGFGYREPLLIGNPELPSILWRAFDTIIERECCSVCCKCFGEDGNRGVPGSPGQKDFSFILLSDRAGFISAGNWLNSAVEENSDSLSRKGADGRLEAWVIKDIQAILVRKEKLETRVQRGSMAHEETEDALVQGDQRQVNILEVDKGDTEETRTPTDDDDDDECLGEDGDIGLYGIDGQEGDRGSPGSSGPKGRSGRRGREGPRGQPGERGQPGIRGDSGVPGIDSNIFGSLGPKGNTGQQGEHGVDGVEGEPGENGLIGPEGQRGPPGLKVSSHY</sequence>
<feature type="domain" description="VWFA" evidence="3">
    <location>
        <begin position="223"/>
        <end position="402"/>
    </location>
</feature>
<protein>
    <recommendedName>
        <fullName evidence="3">VWFA domain-containing protein</fullName>
    </recommendedName>
</protein>
<dbReference type="InterPro" id="IPR050525">
    <property type="entry name" value="ECM_Assembly_Org"/>
</dbReference>
<dbReference type="CDD" id="cd01472">
    <property type="entry name" value="vWA_collagen"/>
    <property type="match status" value="3"/>
</dbReference>
<gene>
    <name evidence="4" type="ORF">JD844_002809</name>
</gene>
<dbReference type="PRINTS" id="PR00453">
    <property type="entry name" value="VWFADOMAIN"/>
</dbReference>
<dbReference type="PROSITE" id="PS50234">
    <property type="entry name" value="VWFA"/>
    <property type="match status" value="5"/>
</dbReference>
<keyword evidence="5" id="KW-1185">Reference proteome</keyword>
<dbReference type="InterPro" id="IPR002035">
    <property type="entry name" value="VWF_A"/>
</dbReference>
<dbReference type="InterPro" id="IPR036465">
    <property type="entry name" value="vWFA_dom_sf"/>
</dbReference>
<evidence type="ECO:0000256" key="2">
    <source>
        <dbReference type="SAM" id="MobiDB-lite"/>
    </source>
</evidence>
<keyword evidence="1" id="KW-0130">Cell adhesion</keyword>
<evidence type="ECO:0000313" key="5">
    <source>
        <dbReference type="Proteomes" id="UP000826234"/>
    </source>
</evidence>
<feature type="compositionally biased region" description="Basic and acidic residues" evidence="2">
    <location>
        <begin position="1215"/>
        <end position="1224"/>
    </location>
</feature>
<evidence type="ECO:0000313" key="4">
    <source>
        <dbReference type="EMBL" id="KAH0627286.1"/>
    </source>
</evidence>
<dbReference type="InterPro" id="IPR008160">
    <property type="entry name" value="Collagen"/>
</dbReference>
<dbReference type="PANTHER" id="PTHR24020:SF86">
    <property type="entry name" value="COLLAGEN, TYPE VI, ALPHA 4"/>
    <property type="match status" value="1"/>
</dbReference>
<feature type="domain" description="VWFA" evidence="3">
    <location>
        <begin position="20"/>
        <end position="192"/>
    </location>
</feature>
<dbReference type="EMBL" id="JAIPUX010000521">
    <property type="protein sequence ID" value="KAH0627286.1"/>
    <property type="molecule type" value="Genomic_DNA"/>
</dbReference>
<dbReference type="SMART" id="SM00327">
    <property type="entry name" value="VWA"/>
    <property type="match status" value="5"/>
</dbReference>
<feature type="compositionally biased region" description="Acidic residues" evidence="2">
    <location>
        <begin position="1256"/>
        <end position="1269"/>
    </location>
</feature>
<accession>A0ABQ7TC12</accession>
<dbReference type="PANTHER" id="PTHR24020">
    <property type="entry name" value="COLLAGEN ALPHA"/>
    <property type="match status" value="1"/>
</dbReference>
<dbReference type="SUPFAM" id="SSF53300">
    <property type="entry name" value="vWA-like"/>
    <property type="match status" value="6"/>
</dbReference>
<proteinExistence type="predicted"/>